<reference evidence="5" key="1">
    <citation type="journal article" date="2014" name="Int. J. Syst. Evol. Microbiol.">
        <title>Complete genome sequence of Corynebacterium casei LMG S-19264T (=DSM 44701T), isolated from a smear-ripened cheese.</title>
        <authorList>
            <consortium name="US DOE Joint Genome Institute (JGI-PGF)"/>
            <person name="Walter F."/>
            <person name="Albersmeier A."/>
            <person name="Kalinowski J."/>
            <person name="Ruckert C."/>
        </authorList>
    </citation>
    <scope>NUCLEOTIDE SEQUENCE</scope>
    <source>
        <strain evidence="5">JCM 10088</strain>
    </source>
</reference>
<dbReference type="PROSITE" id="PS00211">
    <property type="entry name" value="ABC_TRANSPORTER_1"/>
    <property type="match status" value="1"/>
</dbReference>
<protein>
    <submittedName>
        <fullName evidence="5">ABC transporter ATP-binding protein</fullName>
    </submittedName>
</protein>
<dbReference type="CDD" id="cd03255">
    <property type="entry name" value="ABC_MJ0796_LolCDE_FtsE"/>
    <property type="match status" value="1"/>
</dbReference>
<dbReference type="SUPFAM" id="SSF52540">
    <property type="entry name" value="P-loop containing nucleoside triphosphate hydrolases"/>
    <property type="match status" value="1"/>
</dbReference>
<dbReference type="GO" id="GO:0016887">
    <property type="term" value="F:ATP hydrolysis activity"/>
    <property type="evidence" value="ECO:0007669"/>
    <property type="project" value="InterPro"/>
</dbReference>
<comment type="caution">
    <text evidence="5">The sequence shown here is derived from an EMBL/GenBank/DDBJ whole genome shotgun (WGS) entry which is preliminary data.</text>
</comment>
<evidence type="ECO:0000313" key="6">
    <source>
        <dbReference type="Proteomes" id="UP000610960"/>
    </source>
</evidence>
<name>A0A830GVY4_9CREN</name>
<dbReference type="InterPro" id="IPR003593">
    <property type="entry name" value="AAA+_ATPase"/>
</dbReference>
<dbReference type="PROSITE" id="PS50893">
    <property type="entry name" value="ABC_TRANSPORTER_2"/>
    <property type="match status" value="1"/>
</dbReference>
<dbReference type="InterPro" id="IPR017871">
    <property type="entry name" value="ABC_transporter-like_CS"/>
</dbReference>
<dbReference type="AlphaFoldDB" id="A0A830GVY4"/>
<reference evidence="5" key="2">
    <citation type="submission" date="2020-09" db="EMBL/GenBank/DDBJ databases">
        <authorList>
            <person name="Sun Q."/>
            <person name="Ohkuma M."/>
        </authorList>
    </citation>
    <scope>NUCLEOTIDE SEQUENCE</scope>
    <source>
        <strain evidence="5">JCM 10088</strain>
    </source>
</reference>
<dbReference type="InterPro" id="IPR003439">
    <property type="entry name" value="ABC_transporter-like_ATP-bd"/>
</dbReference>
<proteinExistence type="predicted"/>
<dbReference type="FunFam" id="3.40.50.300:FF:000032">
    <property type="entry name" value="Export ABC transporter ATP-binding protein"/>
    <property type="match status" value="1"/>
</dbReference>
<dbReference type="RefSeq" id="WP_229657671.1">
    <property type="nucleotide sequence ID" value="NZ_BMNL01000002.1"/>
</dbReference>
<dbReference type="InterPro" id="IPR027417">
    <property type="entry name" value="P-loop_NTPase"/>
</dbReference>
<feature type="domain" description="ABC transporter" evidence="4">
    <location>
        <begin position="4"/>
        <end position="244"/>
    </location>
</feature>
<evidence type="ECO:0000256" key="3">
    <source>
        <dbReference type="ARBA" id="ARBA00022840"/>
    </source>
</evidence>
<dbReference type="EMBL" id="BMNL01000002">
    <property type="protein sequence ID" value="GGP20346.1"/>
    <property type="molecule type" value="Genomic_DNA"/>
</dbReference>
<dbReference type="GO" id="GO:0098796">
    <property type="term" value="C:membrane protein complex"/>
    <property type="evidence" value="ECO:0007669"/>
    <property type="project" value="UniProtKB-ARBA"/>
</dbReference>
<dbReference type="Proteomes" id="UP000610960">
    <property type="component" value="Unassembled WGS sequence"/>
</dbReference>
<organism evidence="5 6">
    <name type="scientific">Thermocladium modestius</name>
    <dbReference type="NCBI Taxonomy" id="62609"/>
    <lineage>
        <taxon>Archaea</taxon>
        <taxon>Thermoproteota</taxon>
        <taxon>Thermoprotei</taxon>
        <taxon>Thermoproteales</taxon>
        <taxon>Thermoproteaceae</taxon>
        <taxon>Thermocladium</taxon>
    </lineage>
</organism>
<gene>
    <name evidence="5" type="ORF">GCM10007981_08050</name>
</gene>
<keyword evidence="1" id="KW-0813">Transport</keyword>
<accession>A0A830GVY4</accession>
<dbReference type="Gene3D" id="3.40.50.300">
    <property type="entry name" value="P-loop containing nucleotide triphosphate hydrolases"/>
    <property type="match status" value="1"/>
</dbReference>
<dbReference type="GO" id="GO:0005886">
    <property type="term" value="C:plasma membrane"/>
    <property type="evidence" value="ECO:0007669"/>
    <property type="project" value="TreeGrafter"/>
</dbReference>
<evidence type="ECO:0000313" key="5">
    <source>
        <dbReference type="EMBL" id="GGP20346.1"/>
    </source>
</evidence>
<dbReference type="InterPro" id="IPR015854">
    <property type="entry name" value="ABC_transpr_LolD-like"/>
</dbReference>
<keyword evidence="6" id="KW-1185">Reference proteome</keyword>
<dbReference type="GO" id="GO:0022857">
    <property type="term" value="F:transmembrane transporter activity"/>
    <property type="evidence" value="ECO:0007669"/>
    <property type="project" value="TreeGrafter"/>
</dbReference>
<dbReference type="GO" id="GO:0005524">
    <property type="term" value="F:ATP binding"/>
    <property type="evidence" value="ECO:0007669"/>
    <property type="project" value="UniProtKB-KW"/>
</dbReference>
<dbReference type="PANTHER" id="PTHR24220:SF86">
    <property type="entry name" value="ABC TRANSPORTER ABCH.1"/>
    <property type="match status" value="1"/>
</dbReference>
<evidence type="ECO:0000256" key="2">
    <source>
        <dbReference type="ARBA" id="ARBA00022741"/>
    </source>
</evidence>
<dbReference type="SMART" id="SM00382">
    <property type="entry name" value="AAA"/>
    <property type="match status" value="1"/>
</dbReference>
<dbReference type="PANTHER" id="PTHR24220">
    <property type="entry name" value="IMPORT ATP-BINDING PROTEIN"/>
    <property type="match status" value="1"/>
</dbReference>
<sequence length="281" mass="30399">MAVIELINVSKRYRLSESVYVDALMEVNLSVERGEIVVVMGPSGSGKTTLLNIMGTLDKPTAGKVIVEGSDVTEMDEEDLTRFRLRRIGFVFQQYNLLQNLTALENVELPMLMSGLYSREEAETKARLLLELVGVGDRAGNKPTQLSGGQQQRVAVARAMGMDPSFIIMDEPTGAIDAVSAAQLLSIIRAINALGKTFIIATHNPDVARIGKRVVTLRNGKLSEGGSAEVRADAVDIRRAAAAYKRCLDIDLLVNKRIGASNEVDRIEAELSVISSIVGGD</sequence>
<evidence type="ECO:0000259" key="4">
    <source>
        <dbReference type="PROSITE" id="PS50893"/>
    </source>
</evidence>
<keyword evidence="2" id="KW-0547">Nucleotide-binding</keyword>
<dbReference type="InterPro" id="IPR017911">
    <property type="entry name" value="MacB-like_ATP-bd"/>
</dbReference>
<keyword evidence="3 5" id="KW-0067">ATP-binding</keyword>
<evidence type="ECO:0000256" key="1">
    <source>
        <dbReference type="ARBA" id="ARBA00022448"/>
    </source>
</evidence>
<dbReference type="Pfam" id="PF00005">
    <property type="entry name" value="ABC_tran"/>
    <property type="match status" value="1"/>
</dbReference>